<evidence type="ECO:0000256" key="1">
    <source>
        <dbReference type="SAM" id="MobiDB-lite"/>
    </source>
</evidence>
<protein>
    <submittedName>
        <fullName evidence="2">Uncharacterized protein</fullName>
    </submittedName>
</protein>
<evidence type="ECO:0000313" key="2">
    <source>
        <dbReference type="EMBL" id="KAK2558888.1"/>
    </source>
</evidence>
<organism evidence="2 3">
    <name type="scientific">Acropora cervicornis</name>
    <name type="common">Staghorn coral</name>
    <dbReference type="NCBI Taxonomy" id="6130"/>
    <lineage>
        <taxon>Eukaryota</taxon>
        <taxon>Metazoa</taxon>
        <taxon>Cnidaria</taxon>
        <taxon>Anthozoa</taxon>
        <taxon>Hexacorallia</taxon>
        <taxon>Scleractinia</taxon>
        <taxon>Astrocoeniina</taxon>
        <taxon>Acroporidae</taxon>
        <taxon>Acropora</taxon>
    </lineage>
</organism>
<sequence length="109" mass="12322">MLAKQNLPKCHPDEFKGDVAMLHSWKRSFKAMIRDADIAPEQELNFLRRFTRMQPSGTSPQFPKKTGRPPCHYAKRPMGGVWKAFWQSSGAPTGPNRTAAHCCQPQGQL</sequence>
<dbReference type="Proteomes" id="UP001249851">
    <property type="component" value="Unassembled WGS sequence"/>
</dbReference>
<keyword evidence="3" id="KW-1185">Reference proteome</keyword>
<reference evidence="2" key="1">
    <citation type="journal article" date="2023" name="G3 (Bethesda)">
        <title>Whole genome assembly and annotation of the endangered Caribbean coral Acropora cervicornis.</title>
        <authorList>
            <person name="Selwyn J.D."/>
            <person name="Vollmer S.V."/>
        </authorList>
    </citation>
    <scope>NUCLEOTIDE SEQUENCE</scope>
    <source>
        <strain evidence="2">K2</strain>
    </source>
</reference>
<accession>A0AAD9V2J6</accession>
<reference evidence="2" key="2">
    <citation type="journal article" date="2023" name="Science">
        <title>Genomic signatures of disease resistance in endangered staghorn corals.</title>
        <authorList>
            <person name="Vollmer S.V."/>
            <person name="Selwyn J.D."/>
            <person name="Despard B.A."/>
            <person name="Roesel C.L."/>
        </authorList>
    </citation>
    <scope>NUCLEOTIDE SEQUENCE</scope>
    <source>
        <strain evidence="2">K2</strain>
    </source>
</reference>
<gene>
    <name evidence="2" type="ORF">P5673_018505</name>
</gene>
<dbReference type="AlphaFoldDB" id="A0AAD9V2J6"/>
<name>A0AAD9V2J6_ACRCE</name>
<dbReference type="EMBL" id="JARQWQ010000042">
    <property type="protein sequence ID" value="KAK2558888.1"/>
    <property type="molecule type" value="Genomic_DNA"/>
</dbReference>
<comment type="caution">
    <text evidence="2">The sequence shown here is derived from an EMBL/GenBank/DDBJ whole genome shotgun (WGS) entry which is preliminary data.</text>
</comment>
<feature type="region of interest" description="Disordered" evidence="1">
    <location>
        <begin position="88"/>
        <end position="109"/>
    </location>
</feature>
<evidence type="ECO:0000313" key="3">
    <source>
        <dbReference type="Proteomes" id="UP001249851"/>
    </source>
</evidence>
<proteinExistence type="predicted"/>